<accession>A0A9P7E979</accession>
<sequence>MTTQTFIARKAACRTKKDATAVILAVFFNRHTVFCTLCNSTYHEAASPTRPSFFQTCTTNVFVPRMIIDHTYVLLALFRLHFFHKHFHFRHVQDWENWIGGRVNRYEDISPDPCQ</sequence>
<dbReference type="EMBL" id="JABBWG010000019">
    <property type="protein sequence ID" value="KAG1815062.1"/>
    <property type="molecule type" value="Genomic_DNA"/>
</dbReference>
<name>A0A9P7E979_9AGAM</name>
<dbReference type="GeneID" id="64629861"/>
<evidence type="ECO:0000313" key="2">
    <source>
        <dbReference type="Proteomes" id="UP000807769"/>
    </source>
</evidence>
<comment type="caution">
    <text evidence="1">The sequence shown here is derived from an EMBL/GenBank/DDBJ whole genome shotgun (WGS) entry which is preliminary data.</text>
</comment>
<reference evidence="1" key="1">
    <citation type="journal article" date="2020" name="New Phytol.">
        <title>Comparative genomics reveals dynamic genome evolution in host specialist ectomycorrhizal fungi.</title>
        <authorList>
            <person name="Lofgren L.A."/>
            <person name="Nguyen N.H."/>
            <person name="Vilgalys R."/>
            <person name="Ruytinx J."/>
            <person name="Liao H.L."/>
            <person name="Branco S."/>
            <person name="Kuo A."/>
            <person name="LaButti K."/>
            <person name="Lipzen A."/>
            <person name="Andreopoulos W."/>
            <person name="Pangilinan J."/>
            <person name="Riley R."/>
            <person name="Hundley H."/>
            <person name="Na H."/>
            <person name="Barry K."/>
            <person name="Grigoriev I.V."/>
            <person name="Stajich J.E."/>
            <person name="Kennedy P.G."/>
        </authorList>
    </citation>
    <scope>NUCLEOTIDE SEQUENCE</scope>
    <source>
        <strain evidence="1">MN1</strain>
    </source>
</reference>
<keyword evidence="2" id="KW-1185">Reference proteome</keyword>
<dbReference type="Proteomes" id="UP000807769">
    <property type="component" value="Unassembled WGS sequence"/>
</dbReference>
<organism evidence="1 2">
    <name type="scientific">Suillus subaureus</name>
    <dbReference type="NCBI Taxonomy" id="48587"/>
    <lineage>
        <taxon>Eukaryota</taxon>
        <taxon>Fungi</taxon>
        <taxon>Dikarya</taxon>
        <taxon>Basidiomycota</taxon>
        <taxon>Agaricomycotina</taxon>
        <taxon>Agaricomycetes</taxon>
        <taxon>Agaricomycetidae</taxon>
        <taxon>Boletales</taxon>
        <taxon>Suillineae</taxon>
        <taxon>Suillaceae</taxon>
        <taxon>Suillus</taxon>
    </lineage>
</organism>
<dbReference type="RefSeq" id="XP_041192199.1">
    <property type="nucleotide sequence ID" value="XM_041335844.1"/>
</dbReference>
<proteinExistence type="predicted"/>
<dbReference type="AlphaFoldDB" id="A0A9P7E979"/>
<gene>
    <name evidence="1" type="ORF">BJ212DRAFT_1359204</name>
</gene>
<evidence type="ECO:0000313" key="1">
    <source>
        <dbReference type="EMBL" id="KAG1815062.1"/>
    </source>
</evidence>
<protein>
    <submittedName>
        <fullName evidence="1">Uncharacterized protein</fullName>
    </submittedName>
</protein>